<keyword evidence="4 10" id="KW-0436">Ligase</keyword>
<dbReference type="PIRSF" id="PIRSF001549">
    <property type="entry name" value="His-tRNA_synth"/>
    <property type="match status" value="1"/>
</dbReference>
<keyword evidence="6 10" id="KW-0067">ATP-binding</keyword>
<dbReference type="RefSeq" id="WP_048880082.1">
    <property type="nucleotide sequence ID" value="NZ_BANC01000110.1"/>
</dbReference>
<evidence type="ECO:0000256" key="11">
    <source>
        <dbReference type="PIRSR" id="PIRSR001549-1"/>
    </source>
</evidence>
<evidence type="ECO:0000256" key="8">
    <source>
        <dbReference type="ARBA" id="ARBA00023146"/>
    </source>
</evidence>
<dbReference type="NCBIfam" id="TIGR00442">
    <property type="entry name" value="hisS"/>
    <property type="match status" value="1"/>
</dbReference>
<dbReference type="InterPro" id="IPR015807">
    <property type="entry name" value="His-tRNA-ligase"/>
</dbReference>
<evidence type="ECO:0000259" key="12">
    <source>
        <dbReference type="PROSITE" id="PS50862"/>
    </source>
</evidence>
<evidence type="ECO:0000256" key="3">
    <source>
        <dbReference type="ARBA" id="ARBA00022490"/>
    </source>
</evidence>
<dbReference type="Pfam" id="PF03129">
    <property type="entry name" value="HGTP_anticodon"/>
    <property type="match status" value="1"/>
</dbReference>
<feature type="binding site" evidence="11">
    <location>
        <begin position="263"/>
        <end position="264"/>
    </location>
    <ligand>
        <name>L-histidine</name>
        <dbReference type="ChEBI" id="CHEBI:57595"/>
    </ligand>
</feature>
<evidence type="ECO:0000256" key="1">
    <source>
        <dbReference type="ARBA" id="ARBA00008226"/>
    </source>
</evidence>
<evidence type="ECO:0000256" key="10">
    <source>
        <dbReference type="HAMAP-Rule" id="MF_00127"/>
    </source>
</evidence>
<dbReference type="EC" id="6.1.1.21" evidence="10"/>
<evidence type="ECO:0000256" key="9">
    <source>
        <dbReference type="ARBA" id="ARBA00047639"/>
    </source>
</evidence>
<dbReference type="SUPFAM" id="SSF55681">
    <property type="entry name" value="Class II aaRS and biotin synthetases"/>
    <property type="match status" value="1"/>
</dbReference>
<accession>A0A0D6PKH5</accession>
<dbReference type="InterPro" id="IPR036621">
    <property type="entry name" value="Anticodon-bd_dom_sf"/>
</dbReference>
<evidence type="ECO:0000256" key="5">
    <source>
        <dbReference type="ARBA" id="ARBA00022741"/>
    </source>
</evidence>
<comment type="similarity">
    <text evidence="1 10">Belongs to the class-II aminoacyl-tRNA synthetase family.</text>
</comment>
<dbReference type="InterPro" id="IPR041715">
    <property type="entry name" value="HisRS-like_core"/>
</dbReference>
<proteinExistence type="inferred from homology"/>
<dbReference type="InterPro" id="IPR045864">
    <property type="entry name" value="aa-tRNA-synth_II/BPL/LPL"/>
</dbReference>
<dbReference type="Proteomes" id="UP000032668">
    <property type="component" value="Unassembled WGS sequence"/>
</dbReference>
<dbReference type="SUPFAM" id="SSF52954">
    <property type="entry name" value="Class II aaRS ABD-related"/>
    <property type="match status" value="1"/>
</dbReference>
<comment type="subunit">
    <text evidence="2 10">Homodimer.</text>
</comment>
<dbReference type="PANTHER" id="PTHR43707">
    <property type="entry name" value="HISTIDYL-TRNA SYNTHETASE"/>
    <property type="match status" value="1"/>
</dbReference>
<dbReference type="Gene3D" id="3.40.50.800">
    <property type="entry name" value="Anticodon-binding domain"/>
    <property type="match status" value="1"/>
</dbReference>
<dbReference type="InterPro" id="IPR004516">
    <property type="entry name" value="HisRS/HisZ"/>
</dbReference>
<dbReference type="Pfam" id="PF13393">
    <property type="entry name" value="tRNA-synt_His"/>
    <property type="match status" value="1"/>
</dbReference>
<comment type="caution">
    <text evidence="13">The sequence shown here is derived from an EMBL/GenBank/DDBJ whole genome shotgun (WGS) entry which is preliminary data.</text>
</comment>
<evidence type="ECO:0000313" key="14">
    <source>
        <dbReference type="Proteomes" id="UP000032668"/>
    </source>
</evidence>
<dbReference type="InterPro" id="IPR006195">
    <property type="entry name" value="aa-tRNA-synth_II"/>
</dbReference>
<feature type="binding site" evidence="11">
    <location>
        <position position="127"/>
    </location>
    <ligand>
        <name>L-histidine</name>
        <dbReference type="ChEBI" id="CHEBI:57595"/>
    </ligand>
</feature>
<dbReference type="PROSITE" id="PS50862">
    <property type="entry name" value="AA_TRNA_LIGASE_II"/>
    <property type="match status" value="1"/>
</dbReference>
<evidence type="ECO:0000256" key="6">
    <source>
        <dbReference type="ARBA" id="ARBA00022840"/>
    </source>
</evidence>
<evidence type="ECO:0000313" key="13">
    <source>
        <dbReference type="EMBL" id="GAN81698.1"/>
    </source>
</evidence>
<dbReference type="GO" id="GO:0005524">
    <property type="term" value="F:ATP binding"/>
    <property type="evidence" value="ECO:0007669"/>
    <property type="project" value="UniProtKB-UniRule"/>
</dbReference>
<dbReference type="OrthoDB" id="9800814at2"/>
<feature type="binding site" evidence="11">
    <location>
        <position position="259"/>
    </location>
    <ligand>
        <name>L-histidine</name>
        <dbReference type="ChEBI" id="CHEBI:57595"/>
    </ligand>
</feature>
<protein>
    <recommendedName>
        <fullName evidence="10">Histidine--tRNA ligase</fullName>
        <ecNumber evidence="10">6.1.1.21</ecNumber>
    </recommendedName>
    <alternativeName>
        <fullName evidence="10">Histidyl-tRNA synthetase</fullName>
        <shortName evidence="10">HisRS</shortName>
    </alternativeName>
</protein>
<dbReference type="GO" id="GO:0006427">
    <property type="term" value="P:histidyl-tRNA aminoacylation"/>
    <property type="evidence" value="ECO:0007669"/>
    <property type="project" value="UniProtKB-UniRule"/>
</dbReference>
<feature type="binding site" evidence="11">
    <location>
        <position position="131"/>
    </location>
    <ligand>
        <name>L-histidine</name>
        <dbReference type="ChEBI" id="CHEBI:57595"/>
    </ligand>
</feature>
<comment type="subcellular location">
    <subcellularLocation>
        <location evidence="10">Cytoplasm</location>
    </subcellularLocation>
</comment>
<dbReference type="STRING" id="1120923.SAMN02746095_00627"/>
<keyword evidence="7 10" id="KW-0648">Protein biosynthesis</keyword>
<dbReference type="PANTHER" id="PTHR43707:SF1">
    <property type="entry name" value="HISTIDINE--TRNA LIGASE, MITOCHONDRIAL-RELATED"/>
    <property type="match status" value="1"/>
</dbReference>
<sequence length="407" mass="44378">MANQLQPVRGTKDLIGEDVARHFHVIETARRVTRLYGFSEWQTPIFEDTRVFSRTLGETSDVVTKEMYTFEDRGGDSLTLRPEGTAGVCRALITGGLTQTLPQKVFYAGPMFRYERPQKGRYRQFHQIGVELLGAASPLADAEVISAGWRILNELGIAKDVVLNINTLGDAQSRANYRDALVAYFSAHADQLSEDSQLRLEKNPLRILDSKDENDRKLVENAPLIYAHLTDEAATFYEGLKSALTAFGVPFEENPRIVRGLDYYNHTAFEFVTNALGSQGTVMAGGRYNGLVEQMGGPNVPGIGWGAGIERLSMLIPPPPATALPVAVIPMGGDAEPQALSILNLLRANNIAAETGYSGNAKKRLERANKSGAAFAVLVGSDLKLKNLTDGSQEDVTPEAILERLGA</sequence>
<evidence type="ECO:0000256" key="2">
    <source>
        <dbReference type="ARBA" id="ARBA00011738"/>
    </source>
</evidence>
<reference evidence="13 14" key="1">
    <citation type="submission" date="2012-11" db="EMBL/GenBank/DDBJ databases">
        <title>Whole genome sequence of Acidocella aminolytica 101 = DSM 11237.</title>
        <authorList>
            <person name="Azuma Y."/>
            <person name="Higashiura N."/>
            <person name="Hirakawa H."/>
            <person name="Matsushita K."/>
        </authorList>
    </citation>
    <scope>NUCLEOTIDE SEQUENCE [LARGE SCALE GENOMIC DNA]</scope>
    <source>
        <strain evidence="14">101 / DSM 11237</strain>
    </source>
</reference>
<feature type="domain" description="Aminoacyl-transfer RNA synthetases class-II family profile" evidence="12">
    <location>
        <begin position="25"/>
        <end position="330"/>
    </location>
</feature>
<dbReference type="HAMAP" id="MF_00127">
    <property type="entry name" value="His_tRNA_synth"/>
    <property type="match status" value="1"/>
</dbReference>
<dbReference type="CDD" id="cd00773">
    <property type="entry name" value="HisRS-like_core"/>
    <property type="match status" value="1"/>
</dbReference>
<evidence type="ECO:0000256" key="4">
    <source>
        <dbReference type="ARBA" id="ARBA00022598"/>
    </source>
</evidence>
<feature type="binding site" evidence="11">
    <location>
        <begin position="83"/>
        <end position="85"/>
    </location>
    <ligand>
        <name>L-histidine</name>
        <dbReference type="ChEBI" id="CHEBI:57595"/>
    </ligand>
</feature>
<keyword evidence="14" id="KW-1185">Reference proteome</keyword>
<evidence type="ECO:0000256" key="7">
    <source>
        <dbReference type="ARBA" id="ARBA00022917"/>
    </source>
</evidence>
<comment type="catalytic activity">
    <reaction evidence="9 10">
        <text>tRNA(His) + L-histidine + ATP = L-histidyl-tRNA(His) + AMP + diphosphate + H(+)</text>
        <dbReference type="Rhea" id="RHEA:17313"/>
        <dbReference type="Rhea" id="RHEA-COMP:9665"/>
        <dbReference type="Rhea" id="RHEA-COMP:9689"/>
        <dbReference type="ChEBI" id="CHEBI:15378"/>
        <dbReference type="ChEBI" id="CHEBI:30616"/>
        <dbReference type="ChEBI" id="CHEBI:33019"/>
        <dbReference type="ChEBI" id="CHEBI:57595"/>
        <dbReference type="ChEBI" id="CHEBI:78442"/>
        <dbReference type="ChEBI" id="CHEBI:78527"/>
        <dbReference type="ChEBI" id="CHEBI:456215"/>
        <dbReference type="EC" id="6.1.1.21"/>
    </reaction>
</comment>
<dbReference type="GO" id="GO:0004821">
    <property type="term" value="F:histidine-tRNA ligase activity"/>
    <property type="evidence" value="ECO:0007669"/>
    <property type="project" value="UniProtKB-UniRule"/>
</dbReference>
<dbReference type="GO" id="GO:0005737">
    <property type="term" value="C:cytoplasm"/>
    <property type="evidence" value="ECO:0007669"/>
    <property type="project" value="UniProtKB-SubCell"/>
</dbReference>
<gene>
    <name evidence="10" type="primary">hisS</name>
    <name evidence="13" type="ORF">Aam_112_018</name>
</gene>
<keyword evidence="5 10" id="KW-0547">Nucleotide-binding</keyword>
<keyword evidence="3 10" id="KW-0963">Cytoplasm</keyword>
<organism evidence="13 14">
    <name type="scientific">Acidocella aminolytica 101 = DSM 11237</name>
    <dbReference type="NCBI Taxonomy" id="1120923"/>
    <lineage>
        <taxon>Bacteria</taxon>
        <taxon>Pseudomonadati</taxon>
        <taxon>Pseudomonadota</taxon>
        <taxon>Alphaproteobacteria</taxon>
        <taxon>Acetobacterales</taxon>
        <taxon>Acidocellaceae</taxon>
        <taxon>Acidocella</taxon>
    </lineage>
</organism>
<dbReference type="AlphaFoldDB" id="A0A0D6PKH5"/>
<dbReference type="InterPro" id="IPR004154">
    <property type="entry name" value="Anticodon-bd"/>
</dbReference>
<dbReference type="EMBL" id="BANC01000110">
    <property type="protein sequence ID" value="GAN81698.1"/>
    <property type="molecule type" value="Genomic_DNA"/>
</dbReference>
<dbReference type="Gene3D" id="3.30.930.10">
    <property type="entry name" value="Bira Bifunctional Protein, Domain 2"/>
    <property type="match status" value="1"/>
</dbReference>
<feature type="binding site" evidence="11">
    <location>
        <position position="113"/>
    </location>
    <ligand>
        <name>L-histidine</name>
        <dbReference type="ChEBI" id="CHEBI:57595"/>
    </ligand>
</feature>
<keyword evidence="8 10" id="KW-0030">Aminoacyl-tRNA synthetase</keyword>
<name>A0A0D6PKH5_9PROT</name>